<dbReference type="InterPro" id="IPR006255">
    <property type="entry name" value="SucB"/>
</dbReference>
<protein>
    <recommendedName>
        <fullName evidence="5 11">Dihydrolipoyllysine-residue succinyltransferase component of 2-oxoglutarate dehydrogenase complex</fullName>
        <ecNumber evidence="4 11">2.3.1.61</ecNumber>
    </recommendedName>
    <alternativeName>
        <fullName evidence="11">2-oxoglutarate dehydrogenase complex component E2</fullName>
    </alternativeName>
</protein>
<dbReference type="InterPro" id="IPR023213">
    <property type="entry name" value="CAT-like_dom_sf"/>
</dbReference>
<reference evidence="15" key="1">
    <citation type="submission" date="2019-02" db="EMBL/GenBank/DDBJ databases">
        <authorList>
            <person name="Gruber-Vodicka R. H."/>
            <person name="Seah K. B. B."/>
        </authorList>
    </citation>
    <scope>NUCLEOTIDE SEQUENCE</scope>
    <source>
        <strain evidence="15">BECK_DK161</strain>
    </source>
</reference>
<evidence type="ECO:0000256" key="11">
    <source>
        <dbReference type="RuleBase" id="RU361138"/>
    </source>
</evidence>
<dbReference type="NCBIfam" id="TIGR01347">
    <property type="entry name" value="sucB"/>
    <property type="match status" value="1"/>
</dbReference>
<evidence type="ECO:0000259" key="13">
    <source>
        <dbReference type="PROSITE" id="PS50968"/>
    </source>
</evidence>
<evidence type="ECO:0000256" key="2">
    <source>
        <dbReference type="ARBA" id="ARBA00005145"/>
    </source>
</evidence>
<evidence type="ECO:0000256" key="5">
    <source>
        <dbReference type="ARBA" id="ARBA00019511"/>
    </source>
</evidence>
<dbReference type="PANTHER" id="PTHR43416">
    <property type="entry name" value="DIHYDROLIPOYLLYSINE-RESIDUE SUCCINYLTRANSFERASE COMPONENT OF 2-OXOGLUTARATE DEHYDROGENASE COMPLEX, MITOCHONDRIAL-RELATED"/>
    <property type="match status" value="1"/>
</dbReference>
<dbReference type="Gene3D" id="4.10.320.10">
    <property type="entry name" value="E3-binding domain"/>
    <property type="match status" value="1"/>
</dbReference>
<keyword evidence="8 11" id="KW-0450">Lipoyl</keyword>
<accession>A0A450SDZ2</accession>
<dbReference type="PROSITE" id="PS50968">
    <property type="entry name" value="BIOTINYL_LIPOYL"/>
    <property type="match status" value="1"/>
</dbReference>
<dbReference type="InterPro" id="IPR004167">
    <property type="entry name" value="PSBD"/>
</dbReference>
<dbReference type="CDD" id="cd06849">
    <property type="entry name" value="lipoyl_domain"/>
    <property type="match status" value="1"/>
</dbReference>
<dbReference type="Pfam" id="PF00198">
    <property type="entry name" value="2-oxoacid_dh"/>
    <property type="match status" value="1"/>
</dbReference>
<gene>
    <name evidence="15" type="ORF">BECKDK2373C_GA0170839_103022</name>
</gene>
<dbReference type="PROSITE" id="PS51826">
    <property type="entry name" value="PSBD"/>
    <property type="match status" value="1"/>
</dbReference>
<dbReference type="EMBL" id="CAADEY010000030">
    <property type="protein sequence ID" value="VFJ50865.1"/>
    <property type="molecule type" value="Genomic_DNA"/>
</dbReference>
<dbReference type="InterPro" id="IPR036625">
    <property type="entry name" value="E3-bd_dom_sf"/>
</dbReference>
<dbReference type="InterPro" id="IPR050537">
    <property type="entry name" value="2-oxoacid_dehydrogenase"/>
</dbReference>
<dbReference type="Pfam" id="PF02817">
    <property type="entry name" value="E3_binding"/>
    <property type="match status" value="1"/>
</dbReference>
<dbReference type="SUPFAM" id="SSF51230">
    <property type="entry name" value="Single hybrid motif"/>
    <property type="match status" value="1"/>
</dbReference>
<dbReference type="EC" id="2.3.1.61" evidence="4 11"/>
<dbReference type="SUPFAM" id="SSF52777">
    <property type="entry name" value="CoA-dependent acyltransferases"/>
    <property type="match status" value="1"/>
</dbReference>
<dbReference type="GO" id="GO:0004149">
    <property type="term" value="F:dihydrolipoyllysine-residue succinyltransferase activity"/>
    <property type="evidence" value="ECO:0007669"/>
    <property type="project" value="UniProtKB-UniRule"/>
</dbReference>
<feature type="region of interest" description="Disordered" evidence="12">
    <location>
        <begin position="147"/>
        <end position="192"/>
    </location>
</feature>
<evidence type="ECO:0000313" key="15">
    <source>
        <dbReference type="EMBL" id="VFJ50865.1"/>
    </source>
</evidence>
<feature type="compositionally biased region" description="Pro residues" evidence="12">
    <location>
        <begin position="166"/>
        <end position="175"/>
    </location>
</feature>
<dbReference type="InterPro" id="IPR001078">
    <property type="entry name" value="2-oxoacid_DH_actylTfrase"/>
</dbReference>
<keyword evidence="7 11" id="KW-0808">Transferase</keyword>
<sequence length="419" mass="44945">MILDITVPTLPESVPDALLLEWKKSPGSPVVRDEVLVELETDKVVLEVTAPQHGILKEILKENGQQVLADDVIARIEANAGADSAPDGAADQSAGSRAAAGEAALSPSVRKLVAEYGLDAQVAAGDIAGTGRDGRLTKGDVLAYLEERKSSPIMPQGKQAARQPAPDLPPPPPPAFGNIGTDSGAPSRTERRVPLSRIRARIAERLVEAQQTAAILTTFNEANLQAVMALRKRFRAPFEEAHGARLGMMSFFVKAAVRALRQIPILNASLEGAEVVHHDYYDIGVAVGSARGLVVPVLRDCDRLTFAEIEKKIAEFGEKANTAQLGIEDLSGGTFTITNGGIFGSLMSTPILNPPQSAILGMHKIQERPVAEDGEVVIRPMMYLALSYDHRLIDGQDAVRFLVAIKEAVEDPYRLLLDV</sequence>
<evidence type="ECO:0000256" key="3">
    <source>
        <dbReference type="ARBA" id="ARBA00007317"/>
    </source>
</evidence>
<dbReference type="GO" id="GO:0033512">
    <property type="term" value="P:L-lysine catabolic process to acetyl-CoA via saccharopine"/>
    <property type="evidence" value="ECO:0007669"/>
    <property type="project" value="UniProtKB-UniRule"/>
</dbReference>
<dbReference type="UniPathway" id="UPA00868">
    <property type="reaction ID" value="UER00840"/>
</dbReference>
<feature type="domain" description="Lipoyl-binding" evidence="13">
    <location>
        <begin position="2"/>
        <end position="77"/>
    </location>
</feature>
<dbReference type="InterPro" id="IPR003016">
    <property type="entry name" value="2-oxoA_DH_lipoyl-BS"/>
</dbReference>
<keyword evidence="9 11" id="KW-0012">Acyltransferase</keyword>
<comment type="cofactor">
    <cofactor evidence="11">
        <name>(R)-lipoate</name>
        <dbReference type="ChEBI" id="CHEBI:83088"/>
    </cofactor>
    <text evidence="11">Binds 1 lipoyl cofactor covalently.</text>
</comment>
<feature type="domain" description="Peripheral subunit-binding (PSBD)" evidence="14">
    <location>
        <begin position="104"/>
        <end position="145"/>
    </location>
</feature>
<dbReference type="InterPro" id="IPR011053">
    <property type="entry name" value="Single_hybrid_motif"/>
</dbReference>
<dbReference type="Pfam" id="PF00364">
    <property type="entry name" value="Biotin_lipoyl"/>
    <property type="match status" value="1"/>
</dbReference>
<dbReference type="GO" id="GO:0045252">
    <property type="term" value="C:oxoglutarate dehydrogenase complex"/>
    <property type="evidence" value="ECO:0007669"/>
    <property type="project" value="UniProtKB-UniRule"/>
</dbReference>
<dbReference type="FunFam" id="3.30.559.10:FF:000007">
    <property type="entry name" value="Dihydrolipoamide acetyltransferase component of pyruvate dehydrogenase complex"/>
    <property type="match status" value="1"/>
</dbReference>
<dbReference type="GO" id="GO:0006099">
    <property type="term" value="P:tricarboxylic acid cycle"/>
    <property type="evidence" value="ECO:0007669"/>
    <property type="project" value="UniProtKB-UniRule"/>
</dbReference>
<evidence type="ECO:0000256" key="6">
    <source>
        <dbReference type="ARBA" id="ARBA00022532"/>
    </source>
</evidence>
<comment type="function">
    <text evidence="1 11">E2 component of the 2-oxoglutarate dehydrogenase (OGDH) complex which catalyzes the second step in the conversion of 2-oxoglutarate to succinyl-CoA and CO(2).</text>
</comment>
<evidence type="ECO:0000259" key="14">
    <source>
        <dbReference type="PROSITE" id="PS51826"/>
    </source>
</evidence>
<comment type="pathway">
    <text evidence="2 11">Amino-acid degradation; L-lysine degradation via saccharopine pathway; glutaryl-CoA from L-lysine: step 6/6.</text>
</comment>
<evidence type="ECO:0000256" key="1">
    <source>
        <dbReference type="ARBA" id="ARBA00004052"/>
    </source>
</evidence>
<comment type="similarity">
    <text evidence="3 11">Belongs to the 2-oxoacid dehydrogenase family.</text>
</comment>
<dbReference type="Gene3D" id="3.30.559.10">
    <property type="entry name" value="Chloramphenicol acetyltransferase-like domain"/>
    <property type="match status" value="1"/>
</dbReference>
<evidence type="ECO:0000256" key="9">
    <source>
        <dbReference type="ARBA" id="ARBA00023315"/>
    </source>
</evidence>
<comment type="catalytic activity">
    <reaction evidence="10 11">
        <text>N(6)-[(R)-dihydrolipoyl]-L-lysyl-[protein] + succinyl-CoA = N(6)-[(R)-S(8)-succinyldihydrolipoyl]-L-lysyl-[protein] + CoA</text>
        <dbReference type="Rhea" id="RHEA:15213"/>
        <dbReference type="Rhea" id="RHEA-COMP:10475"/>
        <dbReference type="Rhea" id="RHEA-COMP:20092"/>
        <dbReference type="ChEBI" id="CHEBI:57287"/>
        <dbReference type="ChEBI" id="CHEBI:57292"/>
        <dbReference type="ChEBI" id="CHEBI:83100"/>
        <dbReference type="ChEBI" id="CHEBI:83120"/>
        <dbReference type="EC" id="2.3.1.61"/>
    </reaction>
</comment>
<dbReference type="AlphaFoldDB" id="A0A450SDZ2"/>
<keyword evidence="6 11" id="KW-0816">Tricarboxylic acid cycle</keyword>
<evidence type="ECO:0000256" key="7">
    <source>
        <dbReference type="ARBA" id="ARBA00022679"/>
    </source>
</evidence>
<dbReference type="SUPFAM" id="SSF47005">
    <property type="entry name" value="Peripheral subunit-binding domain of 2-oxo acid dehydrogenase complex"/>
    <property type="match status" value="1"/>
</dbReference>
<evidence type="ECO:0000256" key="8">
    <source>
        <dbReference type="ARBA" id="ARBA00022823"/>
    </source>
</evidence>
<evidence type="ECO:0000256" key="10">
    <source>
        <dbReference type="ARBA" id="ARBA00052761"/>
    </source>
</evidence>
<organism evidence="15">
    <name type="scientific">Candidatus Kentrum sp. DK</name>
    <dbReference type="NCBI Taxonomy" id="2126562"/>
    <lineage>
        <taxon>Bacteria</taxon>
        <taxon>Pseudomonadati</taxon>
        <taxon>Pseudomonadota</taxon>
        <taxon>Gammaproteobacteria</taxon>
        <taxon>Candidatus Kentrum</taxon>
    </lineage>
</organism>
<dbReference type="PROSITE" id="PS00189">
    <property type="entry name" value="LIPOYL"/>
    <property type="match status" value="1"/>
</dbReference>
<dbReference type="PANTHER" id="PTHR43416:SF5">
    <property type="entry name" value="DIHYDROLIPOYLLYSINE-RESIDUE SUCCINYLTRANSFERASE COMPONENT OF 2-OXOGLUTARATE DEHYDROGENASE COMPLEX, MITOCHONDRIAL"/>
    <property type="match status" value="1"/>
</dbReference>
<dbReference type="Gene3D" id="2.40.50.100">
    <property type="match status" value="1"/>
</dbReference>
<dbReference type="InterPro" id="IPR000089">
    <property type="entry name" value="Biotin_lipoyl"/>
</dbReference>
<name>A0A450SDZ2_9GAMM</name>
<proteinExistence type="inferred from homology"/>
<evidence type="ECO:0000256" key="12">
    <source>
        <dbReference type="SAM" id="MobiDB-lite"/>
    </source>
</evidence>
<dbReference type="NCBIfam" id="NF004309">
    <property type="entry name" value="PRK05704.1"/>
    <property type="match status" value="1"/>
</dbReference>
<dbReference type="GO" id="GO:0005829">
    <property type="term" value="C:cytosol"/>
    <property type="evidence" value="ECO:0007669"/>
    <property type="project" value="TreeGrafter"/>
</dbReference>
<evidence type="ECO:0000256" key="4">
    <source>
        <dbReference type="ARBA" id="ARBA00012945"/>
    </source>
</evidence>